<dbReference type="EMBL" id="QGQD01000037">
    <property type="protein sequence ID" value="TLD01492.1"/>
    <property type="molecule type" value="Genomic_DNA"/>
</dbReference>
<keyword evidence="1" id="KW-1133">Transmembrane helix</keyword>
<accession>A0A4U8Q926</accession>
<feature type="transmembrane region" description="Helical" evidence="1">
    <location>
        <begin position="93"/>
        <end position="117"/>
    </location>
</feature>
<dbReference type="RefSeq" id="WP_138002227.1">
    <property type="nucleotide sequence ID" value="NZ_QGQD01000037.1"/>
</dbReference>
<name>A0A4U8Q926_9FIRM</name>
<evidence type="ECO:0000256" key="1">
    <source>
        <dbReference type="SAM" id="Phobius"/>
    </source>
</evidence>
<feature type="domain" description="DUF5714" evidence="2">
    <location>
        <begin position="27"/>
        <end position="199"/>
    </location>
</feature>
<organism evidence="3 4">
    <name type="scientific">Robinsoniella peoriensis</name>
    <dbReference type="NCBI Taxonomy" id="180332"/>
    <lineage>
        <taxon>Bacteria</taxon>
        <taxon>Bacillati</taxon>
        <taxon>Bacillota</taxon>
        <taxon>Clostridia</taxon>
        <taxon>Lachnospirales</taxon>
        <taxon>Lachnospiraceae</taxon>
        <taxon>Robinsoniella</taxon>
    </lineage>
</organism>
<sequence>MQRVKYMGNYSELDIYYDKMTEKLITYYESDENKTIWELAEELMDLDGLPMHCPPHHYLMPGVLLTACHMEEGDETEILKEDLREALSRAKNVLGGFCGLYGSCGAAVGVGIFLSIYTQTTPLSKGTWAWTNHGVGKALLAISGVDGPRCCKRNTYLALESAAESIREYLGIELEKPEKVTCKYYKNNKECKGKACPYFE</sequence>
<keyword evidence="4" id="KW-1185">Reference proteome</keyword>
<keyword evidence="1" id="KW-0812">Transmembrane</keyword>
<keyword evidence="1" id="KW-0472">Membrane</keyword>
<reference evidence="3 4" key="1">
    <citation type="journal article" date="2019" name="Anaerobe">
        <title>Detection of Robinsoniella peoriensis in multiple bone samples of a trauma patient.</title>
        <authorList>
            <person name="Schrottner P."/>
            <person name="Hartwich K."/>
            <person name="Bunk B."/>
            <person name="Schober I."/>
            <person name="Helbig S."/>
            <person name="Rudolph W.W."/>
            <person name="Gunzer F."/>
        </authorList>
    </citation>
    <scope>NUCLEOTIDE SEQUENCE [LARGE SCALE GENOMIC DNA]</scope>
    <source>
        <strain evidence="3 4">DSM 106044</strain>
    </source>
</reference>
<dbReference type="Proteomes" id="UP000306509">
    <property type="component" value="Unassembled WGS sequence"/>
</dbReference>
<evidence type="ECO:0000313" key="3">
    <source>
        <dbReference type="EMBL" id="TLD01492.1"/>
    </source>
</evidence>
<evidence type="ECO:0000259" key="2">
    <source>
        <dbReference type="Pfam" id="PF18978"/>
    </source>
</evidence>
<protein>
    <recommendedName>
        <fullName evidence="2">DUF5714 domain-containing protein</fullName>
    </recommendedName>
</protein>
<gene>
    <name evidence="3" type="ORF">DSM106044_01637</name>
</gene>
<proteinExistence type="predicted"/>
<dbReference type="AlphaFoldDB" id="A0A4U8Q926"/>
<dbReference type="STRING" id="180332.GCA_000797495_03110"/>
<dbReference type="InterPro" id="IPR043768">
    <property type="entry name" value="DUF5714"/>
</dbReference>
<comment type="caution">
    <text evidence="3">The sequence shown here is derived from an EMBL/GenBank/DDBJ whole genome shotgun (WGS) entry which is preliminary data.</text>
</comment>
<evidence type="ECO:0000313" key="4">
    <source>
        <dbReference type="Proteomes" id="UP000306509"/>
    </source>
</evidence>
<dbReference type="Pfam" id="PF18978">
    <property type="entry name" value="DUF5714"/>
    <property type="match status" value="1"/>
</dbReference>